<comment type="caution">
    <text evidence="2">The sequence shown here is derived from an EMBL/GenBank/DDBJ whole genome shotgun (WGS) entry which is preliminary data.</text>
</comment>
<evidence type="ECO:0000313" key="2">
    <source>
        <dbReference type="EMBL" id="RFU78909.1"/>
    </source>
</evidence>
<dbReference type="AlphaFoldDB" id="A0A395NSA3"/>
<keyword evidence="1" id="KW-0732">Signal</keyword>
<evidence type="ECO:0000256" key="1">
    <source>
        <dbReference type="SAM" id="SignalP"/>
    </source>
</evidence>
<protein>
    <submittedName>
        <fullName evidence="2">Uncharacterized protein</fullName>
    </submittedName>
</protein>
<proteinExistence type="predicted"/>
<dbReference type="OrthoDB" id="5206905at2759"/>
<feature type="chain" id="PRO_5017400549" evidence="1">
    <location>
        <begin position="20"/>
        <end position="197"/>
    </location>
</feature>
<dbReference type="Proteomes" id="UP000266272">
    <property type="component" value="Unassembled WGS sequence"/>
</dbReference>
<dbReference type="EMBL" id="PXOA01000190">
    <property type="protein sequence ID" value="RFU78909.1"/>
    <property type="molecule type" value="Genomic_DNA"/>
</dbReference>
<sequence length="197" mass="21699">MNLKTLVLLAAGFASMALGYREGDKIYAQVSDIDLGHGTTVYNGLKYAFKEAPGKDWYISNANGTEKPHWKYLPHIKTSPAIPDNNSTDDNSVGLDKRQTPPQYINYYNNANCDDFDAQNRPVTLNQCVWNRALVAWSSSFTPAGGSCRYITNYYNSGCGFGSTCSGYITQTVDFTGCFNPRTVFCSTFTTCCLSGC</sequence>
<name>A0A395NSA3_TRIAR</name>
<feature type="signal peptide" evidence="1">
    <location>
        <begin position="1"/>
        <end position="19"/>
    </location>
</feature>
<keyword evidence="3" id="KW-1185">Reference proteome</keyword>
<evidence type="ECO:0000313" key="3">
    <source>
        <dbReference type="Proteomes" id="UP000266272"/>
    </source>
</evidence>
<gene>
    <name evidence="2" type="ORF">TARUN_3305</name>
</gene>
<organism evidence="2 3">
    <name type="scientific">Trichoderma arundinaceum</name>
    <dbReference type="NCBI Taxonomy" id="490622"/>
    <lineage>
        <taxon>Eukaryota</taxon>
        <taxon>Fungi</taxon>
        <taxon>Dikarya</taxon>
        <taxon>Ascomycota</taxon>
        <taxon>Pezizomycotina</taxon>
        <taxon>Sordariomycetes</taxon>
        <taxon>Hypocreomycetidae</taxon>
        <taxon>Hypocreales</taxon>
        <taxon>Hypocreaceae</taxon>
        <taxon>Trichoderma</taxon>
    </lineage>
</organism>
<accession>A0A395NSA3</accession>
<reference evidence="2 3" key="1">
    <citation type="journal article" date="2018" name="PLoS Pathog.">
        <title>Evolution of structural diversity of trichothecenes, a family of toxins produced by plant pathogenic and entomopathogenic fungi.</title>
        <authorList>
            <person name="Proctor R.H."/>
            <person name="McCormick S.P."/>
            <person name="Kim H.S."/>
            <person name="Cardoza R.E."/>
            <person name="Stanley A.M."/>
            <person name="Lindo L."/>
            <person name="Kelly A."/>
            <person name="Brown D.W."/>
            <person name="Lee T."/>
            <person name="Vaughan M.M."/>
            <person name="Alexander N.J."/>
            <person name="Busman M."/>
            <person name="Gutierrez S."/>
        </authorList>
    </citation>
    <scope>NUCLEOTIDE SEQUENCE [LARGE SCALE GENOMIC DNA]</scope>
    <source>
        <strain evidence="2 3">IBT 40837</strain>
    </source>
</reference>